<reference evidence="1" key="1">
    <citation type="journal article" date="2013" name="J. Plant Res.">
        <title>Effect of fungi and light on seed germination of three Opuntia species from semiarid lands of central Mexico.</title>
        <authorList>
            <person name="Delgado-Sanchez P."/>
            <person name="Jimenez-Bremont J.F."/>
            <person name="Guerrero-Gonzalez Mde L."/>
            <person name="Flores J."/>
        </authorList>
    </citation>
    <scope>NUCLEOTIDE SEQUENCE</scope>
    <source>
        <tissue evidence="1">Cladode</tissue>
    </source>
</reference>
<accession>A0A7C9A9W5</accession>
<reference evidence="1" key="2">
    <citation type="submission" date="2020-07" db="EMBL/GenBank/DDBJ databases">
        <authorList>
            <person name="Vera ALvarez R."/>
            <person name="Arias-Moreno D.M."/>
            <person name="Jimenez-Jacinto V."/>
            <person name="Jimenez-Bremont J.F."/>
            <person name="Swaminathan K."/>
            <person name="Moose S.P."/>
            <person name="Guerrero-Gonzalez M.L."/>
            <person name="Marino-Ramirez L."/>
            <person name="Landsman D."/>
            <person name="Rodriguez-Kessler M."/>
            <person name="Delgado-Sanchez P."/>
        </authorList>
    </citation>
    <scope>NUCLEOTIDE SEQUENCE</scope>
    <source>
        <tissue evidence="1">Cladode</tissue>
    </source>
</reference>
<organism evidence="1">
    <name type="scientific">Opuntia streptacantha</name>
    <name type="common">Prickly pear cactus</name>
    <name type="synonym">Opuntia cardona</name>
    <dbReference type="NCBI Taxonomy" id="393608"/>
    <lineage>
        <taxon>Eukaryota</taxon>
        <taxon>Viridiplantae</taxon>
        <taxon>Streptophyta</taxon>
        <taxon>Embryophyta</taxon>
        <taxon>Tracheophyta</taxon>
        <taxon>Spermatophyta</taxon>
        <taxon>Magnoliopsida</taxon>
        <taxon>eudicotyledons</taxon>
        <taxon>Gunneridae</taxon>
        <taxon>Pentapetalae</taxon>
        <taxon>Caryophyllales</taxon>
        <taxon>Cactineae</taxon>
        <taxon>Cactaceae</taxon>
        <taxon>Opuntioideae</taxon>
        <taxon>Opuntia</taxon>
    </lineage>
</organism>
<dbReference type="EMBL" id="GISG01210731">
    <property type="protein sequence ID" value="MBA4661073.1"/>
    <property type="molecule type" value="Transcribed_RNA"/>
</dbReference>
<dbReference type="AlphaFoldDB" id="A0A7C9A9W5"/>
<evidence type="ECO:0000313" key="1">
    <source>
        <dbReference type="EMBL" id="MBA4661073.1"/>
    </source>
</evidence>
<sequence>MTADFVNLDENVNPNCTCLRHFDLYKLHSSAGGLIQFTDGVDVWRYRDFCHWFDSCINGRLRHGGLQEKVTACMKRIFARTRRMWACCGQTKRTVDYGLVWLIGEIAGLGFRSFR</sequence>
<name>A0A7C9A9W5_OPUST</name>
<proteinExistence type="predicted"/>
<protein>
    <submittedName>
        <fullName evidence="1">Uncharacterized protein</fullName>
    </submittedName>
</protein>